<keyword evidence="3" id="KW-1185">Reference proteome</keyword>
<accession>A0ABU8U0T6</accession>
<evidence type="ECO:0000313" key="2">
    <source>
        <dbReference type="EMBL" id="MEJ8641492.1"/>
    </source>
</evidence>
<dbReference type="Pfam" id="PF05656">
    <property type="entry name" value="DUF805"/>
    <property type="match status" value="1"/>
</dbReference>
<dbReference type="Proteomes" id="UP001382904">
    <property type="component" value="Unassembled WGS sequence"/>
</dbReference>
<feature type="transmembrane region" description="Helical" evidence="1">
    <location>
        <begin position="49"/>
        <end position="67"/>
    </location>
</feature>
<proteinExistence type="predicted"/>
<name>A0ABU8U0T6_9ACTN</name>
<dbReference type="PANTHER" id="PTHR34980:SF2">
    <property type="entry name" value="INNER MEMBRANE PROTEIN YHAH-RELATED"/>
    <property type="match status" value="1"/>
</dbReference>
<evidence type="ECO:0000313" key="3">
    <source>
        <dbReference type="Proteomes" id="UP001382904"/>
    </source>
</evidence>
<feature type="transmembrane region" description="Helical" evidence="1">
    <location>
        <begin position="23"/>
        <end position="43"/>
    </location>
</feature>
<comment type="caution">
    <text evidence="2">The sequence shown here is derived from an EMBL/GenBank/DDBJ whole genome shotgun (WGS) entry which is preliminary data.</text>
</comment>
<organism evidence="2 3">
    <name type="scientific">Streptomyces caledonius</name>
    <dbReference type="NCBI Taxonomy" id="3134107"/>
    <lineage>
        <taxon>Bacteria</taxon>
        <taxon>Bacillati</taxon>
        <taxon>Actinomycetota</taxon>
        <taxon>Actinomycetes</taxon>
        <taxon>Kitasatosporales</taxon>
        <taxon>Streptomycetaceae</taxon>
        <taxon>Streptomyces</taxon>
    </lineage>
</organism>
<reference evidence="2 3" key="1">
    <citation type="submission" date="2024-03" db="EMBL/GenBank/DDBJ databases">
        <title>Novel Streptomyces species of biotechnological and ecological value are a feature of Machair soil.</title>
        <authorList>
            <person name="Prole J.R."/>
            <person name="Goodfellow M."/>
            <person name="Allenby N."/>
            <person name="Ward A.C."/>
        </authorList>
    </citation>
    <scope>NUCLEOTIDE SEQUENCE [LARGE SCALE GENOMIC DNA]</scope>
    <source>
        <strain evidence="2 3">MS1.HAVA.3</strain>
    </source>
</reference>
<protein>
    <submittedName>
        <fullName evidence="2">DUF805 domain-containing protein</fullName>
    </submittedName>
</protein>
<sequence length="117" mass="13280">MNYYLDVLKKYTVFSGRARRQEYWMFFLFNLAAVIVVAILDAVLGTSPWLYALYFLGTFLPNLAVTVRRLHDTGKSGWWIFIGAVPLVGFIWMIVLLATEGNDQPNAYGLNPKAVQA</sequence>
<dbReference type="EMBL" id="JBBKAM010000002">
    <property type="protein sequence ID" value="MEJ8641492.1"/>
    <property type="molecule type" value="Genomic_DNA"/>
</dbReference>
<feature type="transmembrane region" description="Helical" evidence="1">
    <location>
        <begin position="79"/>
        <end position="98"/>
    </location>
</feature>
<dbReference type="InterPro" id="IPR008523">
    <property type="entry name" value="DUF805"/>
</dbReference>
<keyword evidence="1" id="KW-0812">Transmembrane</keyword>
<keyword evidence="1" id="KW-1133">Transmembrane helix</keyword>
<gene>
    <name evidence="2" type="ORF">WKI68_08330</name>
</gene>
<keyword evidence="1" id="KW-0472">Membrane</keyword>
<dbReference type="PANTHER" id="PTHR34980">
    <property type="entry name" value="INNER MEMBRANE PROTEIN-RELATED-RELATED"/>
    <property type="match status" value="1"/>
</dbReference>
<evidence type="ECO:0000256" key="1">
    <source>
        <dbReference type="SAM" id="Phobius"/>
    </source>
</evidence>